<comment type="similarity">
    <text evidence="2 9">Belongs to the copper/topaquinone oxidase family.</text>
</comment>
<feature type="domain" description="Copper amine oxidase catalytic" evidence="10">
    <location>
        <begin position="242"/>
        <end position="639"/>
    </location>
</feature>
<dbReference type="PANTHER" id="PTHR10638">
    <property type="entry name" value="COPPER AMINE OXIDASE"/>
    <property type="match status" value="1"/>
</dbReference>
<evidence type="ECO:0000259" key="10">
    <source>
        <dbReference type="Pfam" id="PF01179"/>
    </source>
</evidence>
<dbReference type="InterPro" id="IPR015798">
    <property type="entry name" value="Cu_amine_oxidase_C"/>
</dbReference>
<dbReference type="InterPro" id="IPR049948">
    <property type="entry name" value="Cu_Am_ox_TPQ-bd"/>
</dbReference>
<dbReference type="Gene3D" id="3.10.450.40">
    <property type="match status" value="2"/>
</dbReference>
<dbReference type="InterPro" id="IPR015800">
    <property type="entry name" value="Cu_amine_oxidase_N2"/>
</dbReference>
<evidence type="ECO:0000259" key="11">
    <source>
        <dbReference type="Pfam" id="PF02727"/>
    </source>
</evidence>
<evidence type="ECO:0000256" key="6">
    <source>
        <dbReference type="ARBA" id="ARBA00023008"/>
    </source>
</evidence>
<dbReference type="GO" id="GO:0008131">
    <property type="term" value="F:primary methylamine oxidase activity"/>
    <property type="evidence" value="ECO:0007669"/>
    <property type="project" value="InterPro"/>
</dbReference>
<comment type="cofactor">
    <cofactor evidence="1">
        <name>Cu cation</name>
        <dbReference type="ChEBI" id="CHEBI:23378"/>
    </cofactor>
</comment>
<reference evidence="13" key="1">
    <citation type="submission" date="2021-07" db="EMBL/GenBank/DDBJ databases">
        <authorList>
            <person name="Durling M."/>
        </authorList>
    </citation>
    <scope>NUCLEOTIDE SEQUENCE</scope>
</reference>
<evidence type="ECO:0000256" key="4">
    <source>
        <dbReference type="ARBA" id="ARBA00022772"/>
    </source>
</evidence>
<evidence type="ECO:0000256" key="2">
    <source>
        <dbReference type="ARBA" id="ARBA00007983"/>
    </source>
</evidence>
<comment type="caution">
    <text evidence="13">The sequence shown here is derived from an EMBL/GenBank/DDBJ whole genome shotgun (WGS) entry which is preliminary data.</text>
</comment>
<dbReference type="GO" id="GO:0048038">
    <property type="term" value="F:quinone binding"/>
    <property type="evidence" value="ECO:0007669"/>
    <property type="project" value="InterPro"/>
</dbReference>
<evidence type="ECO:0000313" key="14">
    <source>
        <dbReference type="Proteomes" id="UP000701801"/>
    </source>
</evidence>
<keyword evidence="5 9" id="KW-0560">Oxidoreductase</keyword>
<keyword evidence="4 7" id="KW-0801">TPQ</keyword>
<evidence type="ECO:0000259" key="12">
    <source>
        <dbReference type="Pfam" id="PF02728"/>
    </source>
</evidence>
<dbReference type="InterPro" id="IPR000269">
    <property type="entry name" value="Cu_amine_oxidase"/>
</dbReference>
<dbReference type="Gene3D" id="2.70.98.20">
    <property type="entry name" value="Copper amine oxidase, catalytic domain"/>
    <property type="match status" value="1"/>
</dbReference>
<dbReference type="InterPro" id="IPR016182">
    <property type="entry name" value="Cu_amine_oxidase_N-reg"/>
</dbReference>
<organism evidence="13 14">
    <name type="scientific">Hymenoscyphus albidus</name>
    <dbReference type="NCBI Taxonomy" id="595503"/>
    <lineage>
        <taxon>Eukaryota</taxon>
        <taxon>Fungi</taxon>
        <taxon>Dikarya</taxon>
        <taxon>Ascomycota</taxon>
        <taxon>Pezizomycotina</taxon>
        <taxon>Leotiomycetes</taxon>
        <taxon>Helotiales</taxon>
        <taxon>Helotiaceae</taxon>
        <taxon>Hymenoscyphus</taxon>
    </lineage>
</organism>
<evidence type="ECO:0000256" key="9">
    <source>
        <dbReference type="RuleBase" id="RU000672"/>
    </source>
</evidence>
<dbReference type="OrthoDB" id="5379943at2759"/>
<dbReference type="PROSITE" id="PS01164">
    <property type="entry name" value="COPPER_AMINE_OXID_1"/>
    <property type="match status" value="1"/>
</dbReference>
<evidence type="ECO:0000256" key="8">
    <source>
        <dbReference type="PIRSR" id="PIRSR600269-51"/>
    </source>
</evidence>
<dbReference type="Pfam" id="PF01179">
    <property type="entry name" value="Cu_amine_oxid"/>
    <property type="match status" value="1"/>
</dbReference>
<evidence type="ECO:0000256" key="5">
    <source>
        <dbReference type="ARBA" id="ARBA00023002"/>
    </source>
</evidence>
<keyword evidence="6 9" id="KW-0186">Copper</keyword>
<gene>
    <name evidence="13" type="ORF">HYALB_00009552</name>
</gene>
<proteinExistence type="inferred from homology"/>
<keyword evidence="14" id="KW-1185">Reference proteome</keyword>
<evidence type="ECO:0000256" key="7">
    <source>
        <dbReference type="PIRSR" id="PIRSR600269-50"/>
    </source>
</evidence>
<dbReference type="Pfam" id="PF02727">
    <property type="entry name" value="Cu_amine_oxidN2"/>
    <property type="match status" value="1"/>
</dbReference>
<dbReference type="InterPro" id="IPR015802">
    <property type="entry name" value="Cu_amine_oxidase_N3"/>
</dbReference>
<dbReference type="AlphaFoldDB" id="A0A9N9LK45"/>
<feature type="domain" description="Copper amine oxidase N3-terminal" evidence="12">
    <location>
        <begin position="114"/>
        <end position="200"/>
    </location>
</feature>
<dbReference type="Proteomes" id="UP000701801">
    <property type="component" value="Unassembled WGS sequence"/>
</dbReference>
<dbReference type="GO" id="GO:0005507">
    <property type="term" value="F:copper ion binding"/>
    <property type="evidence" value="ECO:0007669"/>
    <property type="project" value="InterPro"/>
</dbReference>
<dbReference type="Pfam" id="PF02728">
    <property type="entry name" value="Cu_amine_oxidN3"/>
    <property type="match status" value="1"/>
</dbReference>
<accession>A0A9N9LK45</accession>
<dbReference type="SUPFAM" id="SSF54416">
    <property type="entry name" value="Amine oxidase N-terminal region"/>
    <property type="match status" value="2"/>
</dbReference>
<evidence type="ECO:0000256" key="1">
    <source>
        <dbReference type="ARBA" id="ARBA00001935"/>
    </source>
</evidence>
<name>A0A9N9LK45_9HELO</name>
<feature type="active site" description="Proton acceptor" evidence="7">
    <location>
        <position position="314"/>
    </location>
</feature>
<evidence type="ECO:0000256" key="3">
    <source>
        <dbReference type="ARBA" id="ARBA00022723"/>
    </source>
</evidence>
<dbReference type="EC" id="1.4.3.-" evidence="9"/>
<sequence>MASHPQKHPLDPLSAAEILQVSSLLKEASPDKSLHFKLISLLEPPKVLLREFLKAERNASGVSGMSGPSLTRRAESLYYHRGTSDLIHVTVNLDSGKLEEVKKVEGHFHAQADIDEILEMREVCLRDEKVKEQVRAFRLPEGMKVVCDTWPYGRDNNTQTPRFVQCYLFAERNHPGSNHYDNPLPFSPIVDMVKKEVIDIVRLPTGSDSSLKPNAVYEPHPAKEYHHELQAQPARTDLKPLVIYQPQGVSFSIDGYLIKWQKWRFRLGFNWREGMVLHDVTYDGRELFHRLSLSEMFVPYGDPRMPYSRKSVFDVGDIGAGVAANNLALGCDCLGVIKYFSFVITNSQGNPVEKPNAICMHEIDDGIGWKHTNSRTGGVSIVRSRVLVLQTIITVGNYEYVFMWHLDQAAGLHYKIQATGILSTAPIDRGVTVPFGTRVNDDVLAPFHQHVFSLRIDPCIDGDNNTFLEEDSVPMPWNDQNPYGVGYVTENRIISTSSPSDSAPNRVHKIINPTSINKSSGAPVSYAIHSPGKQMLLAHPDSWHGRRAKYAFHPFWVTTHRDNELYAAGDYTYQSHPDLTSDLGSWAARRDRTENTDIVVWHSISLTHNPRTEDYPVMPCDTMTVSLKPSGFFDQNPALDVPQSMQKDNGSCLVKNEDLAVAVEGKAREFKL</sequence>
<keyword evidence="3 9" id="KW-0479">Metal-binding</keyword>
<feature type="modified residue" description="2',4',5'-topaquinone" evidence="8">
    <location>
        <position position="398"/>
    </location>
</feature>
<protein>
    <recommendedName>
        <fullName evidence="9">Amine oxidase</fullName>
        <ecNumber evidence="9">1.4.3.-</ecNumber>
    </recommendedName>
</protein>
<evidence type="ECO:0000313" key="13">
    <source>
        <dbReference type="EMBL" id="CAG8974051.1"/>
    </source>
</evidence>
<dbReference type="InterPro" id="IPR036460">
    <property type="entry name" value="Cu_amine_oxidase_C_sf"/>
</dbReference>
<feature type="domain" description="Copper amine oxidase N2-terminal" evidence="11">
    <location>
        <begin position="8"/>
        <end position="56"/>
    </location>
</feature>
<dbReference type="SUPFAM" id="SSF49998">
    <property type="entry name" value="Amine oxidase catalytic domain"/>
    <property type="match status" value="1"/>
</dbReference>
<dbReference type="EMBL" id="CAJVRM010000090">
    <property type="protein sequence ID" value="CAG8974051.1"/>
    <property type="molecule type" value="Genomic_DNA"/>
</dbReference>
<dbReference type="GO" id="GO:0009308">
    <property type="term" value="P:amine metabolic process"/>
    <property type="evidence" value="ECO:0007669"/>
    <property type="project" value="UniProtKB-UniRule"/>
</dbReference>
<comment type="cofactor">
    <cofactor evidence="9">
        <name>Cu cation</name>
        <dbReference type="ChEBI" id="CHEBI:23378"/>
    </cofactor>
    <text evidence="9">Contains 1 topaquinone per subunit.</text>
</comment>
<dbReference type="PANTHER" id="PTHR10638:SF33">
    <property type="entry name" value="AMINE OXIDASE"/>
    <property type="match status" value="1"/>
</dbReference>
<feature type="active site" description="Schiff-base intermediate with substrate; via topaquinone" evidence="7">
    <location>
        <position position="398"/>
    </location>
</feature>
<comment type="PTM">
    <text evidence="8 9">Topaquinone (TPQ) is generated by copper-dependent autoxidation of a specific tyrosyl residue.</text>
</comment>